<dbReference type="Pfam" id="PF23005">
    <property type="entry name" value="DUF7032"/>
    <property type="match status" value="1"/>
</dbReference>
<proteinExistence type="predicted"/>
<dbReference type="InterPro" id="IPR054296">
    <property type="entry name" value="DUF7032"/>
</dbReference>
<gene>
    <name evidence="4" type="ordered locus">Os02g0160250</name>
    <name evidence="4" type="ORF">OSNPB_020160250</name>
</gene>
<evidence type="ECO:0000259" key="3">
    <source>
        <dbReference type="Pfam" id="PF23005"/>
    </source>
</evidence>
<dbReference type="EMBL" id="AP014958">
    <property type="protein sequence ID" value="BAS77102.1"/>
    <property type="molecule type" value="Genomic_DNA"/>
</dbReference>
<dbReference type="Gramene" id="Os02t0160250-00">
    <property type="protein sequence ID" value="Os02t0160250-00"/>
    <property type="gene ID" value="Os02g0160250"/>
</dbReference>
<dbReference type="InterPro" id="IPR016024">
    <property type="entry name" value="ARM-type_fold"/>
</dbReference>
<dbReference type="OMA" id="DQMDSPT"/>
<dbReference type="InterPro" id="IPR000225">
    <property type="entry name" value="Armadillo"/>
</dbReference>
<feature type="region of interest" description="Disordered" evidence="2">
    <location>
        <begin position="1"/>
        <end position="31"/>
    </location>
</feature>
<dbReference type="PROSITE" id="PS50176">
    <property type="entry name" value="ARM_REPEAT"/>
    <property type="match status" value="1"/>
</dbReference>
<feature type="domain" description="DUF7032" evidence="3">
    <location>
        <begin position="104"/>
        <end position="208"/>
    </location>
</feature>
<dbReference type="Proteomes" id="UP000059680">
    <property type="component" value="Chromosome 2"/>
</dbReference>
<reference evidence="5" key="1">
    <citation type="journal article" date="2005" name="Nature">
        <title>The map-based sequence of the rice genome.</title>
        <authorList>
            <consortium name="International rice genome sequencing project (IRGSP)"/>
            <person name="Matsumoto T."/>
            <person name="Wu J."/>
            <person name="Kanamori H."/>
            <person name="Katayose Y."/>
            <person name="Fujisawa M."/>
            <person name="Namiki N."/>
            <person name="Mizuno H."/>
            <person name="Yamamoto K."/>
            <person name="Antonio B.A."/>
            <person name="Baba T."/>
            <person name="Sakata K."/>
            <person name="Nagamura Y."/>
            <person name="Aoki H."/>
            <person name="Arikawa K."/>
            <person name="Arita K."/>
            <person name="Bito T."/>
            <person name="Chiden Y."/>
            <person name="Fujitsuka N."/>
            <person name="Fukunaka R."/>
            <person name="Hamada M."/>
            <person name="Harada C."/>
            <person name="Hayashi A."/>
            <person name="Hijishita S."/>
            <person name="Honda M."/>
            <person name="Hosokawa S."/>
            <person name="Ichikawa Y."/>
            <person name="Idonuma A."/>
            <person name="Iijima M."/>
            <person name="Ikeda M."/>
            <person name="Ikeno M."/>
            <person name="Ito K."/>
            <person name="Ito S."/>
            <person name="Ito T."/>
            <person name="Ito Y."/>
            <person name="Ito Y."/>
            <person name="Iwabuchi A."/>
            <person name="Kamiya K."/>
            <person name="Karasawa W."/>
            <person name="Kurita K."/>
            <person name="Katagiri S."/>
            <person name="Kikuta A."/>
            <person name="Kobayashi H."/>
            <person name="Kobayashi N."/>
            <person name="Machita K."/>
            <person name="Maehara T."/>
            <person name="Masukawa M."/>
            <person name="Mizubayashi T."/>
            <person name="Mukai Y."/>
            <person name="Nagasaki H."/>
            <person name="Nagata Y."/>
            <person name="Naito S."/>
            <person name="Nakashima M."/>
            <person name="Nakama Y."/>
            <person name="Nakamichi Y."/>
            <person name="Nakamura M."/>
            <person name="Meguro A."/>
            <person name="Negishi M."/>
            <person name="Ohta I."/>
            <person name="Ohta T."/>
            <person name="Okamoto M."/>
            <person name="Ono N."/>
            <person name="Saji S."/>
            <person name="Sakaguchi M."/>
            <person name="Sakai K."/>
            <person name="Shibata M."/>
            <person name="Shimokawa T."/>
            <person name="Song J."/>
            <person name="Takazaki Y."/>
            <person name="Terasawa K."/>
            <person name="Tsugane M."/>
            <person name="Tsuji K."/>
            <person name="Ueda S."/>
            <person name="Waki K."/>
            <person name="Yamagata H."/>
            <person name="Yamamoto M."/>
            <person name="Yamamoto S."/>
            <person name="Yamane H."/>
            <person name="Yoshiki S."/>
            <person name="Yoshihara R."/>
            <person name="Yukawa K."/>
            <person name="Zhong H."/>
            <person name="Yano M."/>
            <person name="Yuan Q."/>
            <person name="Ouyang S."/>
            <person name="Liu J."/>
            <person name="Jones K.M."/>
            <person name="Gansberger K."/>
            <person name="Moffat K."/>
            <person name="Hill J."/>
            <person name="Bera J."/>
            <person name="Fadrosh D."/>
            <person name="Jin S."/>
            <person name="Johri S."/>
            <person name="Kim M."/>
            <person name="Overton L."/>
            <person name="Reardon M."/>
            <person name="Tsitrin T."/>
            <person name="Vuong H."/>
            <person name="Weaver B."/>
            <person name="Ciecko A."/>
            <person name="Tallon L."/>
            <person name="Jackson J."/>
            <person name="Pai G."/>
            <person name="Aken S.V."/>
            <person name="Utterback T."/>
            <person name="Reidmuller S."/>
            <person name="Feldblyum T."/>
            <person name="Hsiao J."/>
            <person name="Zismann V."/>
            <person name="Iobst S."/>
            <person name="de Vazeille A.R."/>
            <person name="Buell C.R."/>
            <person name="Ying K."/>
            <person name="Li Y."/>
            <person name="Lu T."/>
            <person name="Huang Y."/>
            <person name="Zhao Q."/>
            <person name="Feng Q."/>
            <person name="Zhang L."/>
            <person name="Zhu J."/>
            <person name="Weng Q."/>
            <person name="Mu J."/>
            <person name="Lu Y."/>
            <person name="Fan D."/>
            <person name="Liu Y."/>
            <person name="Guan J."/>
            <person name="Zhang Y."/>
            <person name="Yu S."/>
            <person name="Liu X."/>
            <person name="Zhang Y."/>
            <person name="Hong G."/>
            <person name="Han B."/>
            <person name="Choisne N."/>
            <person name="Demange N."/>
            <person name="Orjeda G."/>
            <person name="Samain S."/>
            <person name="Cattolico L."/>
            <person name="Pelletier E."/>
            <person name="Couloux A."/>
            <person name="Segurens B."/>
            <person name="Wincker P."/>
            <person name="D'Hont A."/>
            <person name="Scarpelli C."/>
            <person name="Weissenbach J."/>
            <person name="Salanoubat M."/>
            <person name="Quetier F."/>
            <person name="Yu Y."/>
            <person name="Kim H.R."/>
            <person name="Rambo T."/>
            <person name="Currie J."/>
            <person name="Collura K."/>
            <person name="Luo M."/>
            <person name="Yang T."/>
            <person name="Ammiraju J.S.S."/>
            <person name="Engler F."/>
            <person name="Soderlund C."/>
            <person name="Wing R.A."/>
            <person name="Palmer L.E."/>
            <person name="de la Bastide M."/>
            <person name="Spiegel L."/>
            <person name="Nascimento L."/>
            <person name="Zutavern T."/>
            <person name="O'Shaughnessy A."/>
            <person name="Dike S."/>
            <person name="Dedhia N."/>
            <person name="Preston R."/>
            <person name="Balija V."/>
            <person name="McCombie W.R."/>
            <person name="Chow T."/>
            <person name="Chen H."/>
            <person name="Chung M."/>
            <person name="Chen C."/>
            <person name="Shaw J."/>
            <person name="Wu H."/>
            <person name="Hsiao K."/>
            <person name="Chao Y."/>
            <person name="Chu M."/>
            <person name="Cheng C."/>
            <person name="Hour A."/>
            <person name="Lee P."/>
            <person name="Lin S."/>
            <person name="Lin Y."/>
            <person name="Liou J."/>
            <person name="Liu S."/>
            <person name="Hsing Y."/>
            <person name="Raghuvanshi S."/>
            <person name="Mohanty A."/>
            <person name="Bharti A.K."/>
            <person name="Gaur A."/>
            <person name="Gupta V."/>
            <person name="Kumar D."/>
            <person name="Ravi V."/>
            <person name="Vij S."/>
            <person name="Kapur A."/>
            <person name="Khurana P."/>
            <person name="Khurana P."/>
            <person name="Khurana J.P."/>
            <person name="Tyagi A.K."/>
            <person name="Gaikwad K."/>
            <person name="Singh A."/>
            <person name="Dalal V."/>
            <person name="Srivastava S."/>
            <person name="Dixit A."/>
            <person name="Pal A.K."/>
            <person name="Ghazi I.A."/>
            <person name="Yadav M."/>
            <person name="Pandit A."/>
            <person name="Bhargava A."/>
            <person name="Sureshbabu K."/>
            <person name="Batra K."/>
            <person name="Sharma T.R."/>
            <person name="Mohapatra T."/>
            <person name="Singh N.K."/>
            <person name="Messing J."/>
            <person name="Nelson A.B."/>
            <person name="Fuks G."/>
            <person name="Kavchok S."/>
            <person name="Keizer G."/>
            <person name="Linton E."/>
            <person name="Llaca V."/>
            <person name="Song R."/>
            <person name="Tanyolac B."/>
            <person name="Young S."/>
            <person name="Ho-Il K."/>
            <person name="Hahn J.H."/>
            <person name="Sangsakoo G."/>
            <person name="Vanavichit A."/>
            <person name="de Mattos Luiz.A.T."/>
            <person name="Zimmer P.D."/>
            <person name="Malone G."/>
            <person name="Dellagostin O."/>
            <person name="de Oliveira A.C."/>
            <person name="Bevan M."/>
            <person name="Bancroft I."/>
            <person name="Minx P."/>
            <person name="Cordum H."/>
            <person name="Wilson R."/>
            <person name="Cheng Z."/>
            <person name="Jin W."/>
            <person name="Jiang J."/>
            <person name="Leong S.A."/>
            <person name="Iwama H."/>
            <person name="Gojobori T."/>
            <person name="Itoh T."/>
            <person name="Niimura Y."/>
            <person name="Fujii Y."/>
            <person name="Habara T."/>
            <person name="Sakai H."/>
            <person name="Sato Y."/>
            <person name="Wilson G."/>
            <person name="Kumar K."/>
            <person name="McCouch S."/>
            <person name="Juretic N."/>
            <person name="Hoen D."/>
            <person name="Wright S."/>
            <person name="Bruskiewich R."/>
            <person name="Bureau T."/>
            <person name="Miyao A."/>
            <person name="Hirochika H."/>
            <person name="Nishikawa T."/>
            <person name="Kadowaki K."/>
            <person name="Sugiura M."/>
            <person name="Burr B."/>
            <person name="Sasaki T."/>
        </authorList>
    </citation>
    <scope>NUCLEOTIDE SEQUENCE [LARGE SCALE GENOMIC DNA]</scope>
    <source>
        <strain evidence="5">cv. Nipponbare</strain>
    </source>
</reference>
<dbReference type="PANTHER" id="PTHR46043">
    <property type="entry name" value="ARM REPEAT SUPERFAMILY PROTEIN"/>
    <property type="match status" value="1"/>
</dbReference>
<organism evidence="4 5">
    <name type="scientific">Oryza sativa subsp. japonica</name>
    <name type="common">Rice</name>
    <dbReference type="NCBI Taxonomy" id="39947"/>
    <lineage>
        <taxon>Eukaryota</taxon>
        <taxon>Viridiplantae</taxon>
        <taxon>Streptophyta</taxon>
        <taxon>Embryophyta</taxon>
        <taxon>Tracheophyta</taxon>
        <taxon>Spermatophyta</taxon>
        <taxon>Magnoliopsida</taxon>
        <taxon>Liliopsida</taxon>
        <taxon>Poales</taxon>
        <taxon>Poaceae</taxon>
        <taxon>BOP clade</taxon>
        <taxon>Oryzoideae</taxon>
        <taxon>Oryzeae</taxon>
        <taxon>Oryzinae</taxon>
        <taxon>Oryza</taxon>
        <taxon>Oryza sativa</taxon>
    </lineage>
</organism>
<dbReference type="OrthoDB" id="7537227at2759"/>
<feature type="repeat" description="ARM" evidence="1">
    <location>
        <begin position="317"/>
        <end position="364"/>
    </location>
</feature>
<dbReference type="AlphaFoldDB" id="A0A0P0VFC3"/>
<dbReference type="PaxDb" id="39947-A0A0P0VFC3"/>
<dbReference type="InterPro" id="IPR011989">
    <property type="entry name" value="ARM-like"/>
</dbReference>
<dbReference type="SUPFAM" id="SSF48371">
    <property type="entry name" value="ARM repeat"/>
    <property type="match status" value="1"/>
</dbReference>
<protein>
    <submittedName>
        <fullName evidence="4">Os02g0160250 protein</fullName>
    </submittedName>
</protein>
<evidence type="ECO:0000313" key="5">
    <source>
        <dbReference type="Proteomes" id="UP000059680"/>
    </source>
</evidence>
<sequence>MPRACGRQSSAKFQSKKPKGGSKKTDQMDSPTDPFIWPGQLGFAYTLQTTRAIRTLSLSFTKQKNYYLHIFNSMSPTPRTSFDPNRSAGMEVAECSEKLQILKASASASMAYSIVQFPVKWQSIKYKLQQLCSNLNAPGDDGSCNENVILVQFLQTATATVSHIQAIASQCSDESYNGGRLRLRSDLDSISSKLDIHLKDLKEMVSSRISVRSQAVIATRPAIGASLSNKRFYINDLFLRVRIGDLAQRKQALVTIGELLSEDIEYVKIVALDIDNSITLLISFLESGDACIQEQAARIVSLIAGYDSYRGMLVKAGVVAPLVQLLDSPSCTSTTVSSRERAAHALRELTSNSDNVWAVCAQGGVTVLLIVCANVDSRGKLVSSAFAVLKNLSRVEEVKMFMVEQGAVMELVKLSRQKEEERKVGSVELLHYMALADANVRQAAISMGMIQSLTQLMNPDLPYSSKAREVALSAIAFFCLPSKALTDDLISSNFLSWLQTYLNNVDYAVLECTLNILVRLTRISEEYSKMVGRAGFMTALVSSLGAKSCQVREMAAQVLCNLLLLHSNRVVFIQDGDNLNRLLQSLEHGDGKTMAKDLAISCLVSLAETSAGRKKIISSQHFVSLKGLADSGDLPAKKIVKKLCANKLQSILTRIRIT</sequence>
<dbReference type="Gene3D" id="1.25.10.10">
    <property type="entry name" value="Leucine-rich Repeat Variant"/>
    <property type="match status" value="1"/>
</dbReference>
<name>A0A0P0VFC3_ORYSJ</name>
<dbReference type="eggNOG" id="KOG0167">
    <property type="taxonomic scope" value="Eukaryota"/>
</dbReference>
<accession>A0A0P0VFC3</accession>
<reference evidence="4 5" key="2">
    <citation type="journal article" date="2013" name="Plant Cell Physiol.">
        <title>Rice Annotation Project Database (RAP-DB): an integrative and interactive database for rice genomics.</title>
        <authorList>
            <person name="Sakai H."/>
            <person name="Lee S.S."/>
            <person name="Tanaka T."/>
            <person name="Numa H."/>
            <person name="Kim J."/>
            <person name="Kawahara Y."/>
            <person name="Wakimoto H."/>
            <person name="Yang C.C."/>
            <person name="Iwamoto M."/>
            <person name="Abe T."/>
            <person name="Yamada Y."/>
            <person name="Muto A."/>
            <person name="Inokuchi H."/>
            <person name="Ikemura T."/>
            <person name="Matsumoto T."/>
            <person name="Sasaki T."/>
            <person name="Itoh T."/>
        </authorList>
    </citation>
    <scope>NUCLEOTIDE SEQUENCE [LARGE SCALE GENOMIC DNA]</scope>
    <source>
        <strain evidence="5">cv. Nipponbare</strain>
    </source>
</reference>
<evidence type="ECO:0000313" key="4">
    <source>
        <dbReference type="EMBL" id="BAS77102.1"/>
    </source>
</evidence>
<dbReference type="SMR" id="A0A0P0VFC3"/>
<keyword evidence="5" id="KW-1185">Reference proteome</keyword>
<dbReference type="SMART" id="SM00185">
    <property type="entry name" value="ARM"/>
    <property type="match status" value="4"/>
</dbReference>
<dbReference type="PANTHER" id="PTHR46043:SF3">
    <property type="entry name" value="OS02G0160250 PROTEIN"/>
    <property type="match status" value="1"/>
</dbReference>
<evidence type="ECO:0000256" key="2">
    <source>
        <dbReference type="SAM" id="MobiDB-lite"/>
    </source>
</evidence>
<evidence type="ECO:0000256" key="1">
    <source>
        <dbReference type="PROSITE-ProRule" id="PRU00259"/>
    </source>
</evidence>
<dbReference type="InParanoid" id="A0A0P0VFC3"/>
<reference evidence="4 5" key="3">
    <citation type="journal article" date="2013" name="Rice">
        <title>Improvement of the Oryza sativa Nipponbare reference genome using next generation sequence and optical map data.</title>
        <authorList>
            <person name="Kawahara Y."/>
            <person name="de la Bastide M."/>
            <person name="Hamilton J.P."/>
            <person name="Kanamori H."/>
            <person name="McCombie W.R."/>
            <person name="Ouyang S."/>
            <person name="Schwartz D.C."/>
            <person name="Tanaka T."/>
            <person name="Wu J."/>
            <person name="Zhou S."/>
            <person name="Childs K.L."/>
            <person name="Davidson R.M."/>
            <person name="Lin H."/>
            <person name="Quesada-Ocampo L."/>
            <person name="Vaillancourt B."/>
            <person name="Sakai H."/>
            <person name="Lee S.S."/>
            <person name="Kim J."/>
            <person name="Numa H."/>
            <person name="Itoh T."/>
            <person name="Buell C.R."/>
            <person name="Matsumoto T."/>
        </authorList>
    </citation>
    <scope>NUCLEOTIDE SEQUENCE [LARGE SCALE GENOMIC DNA]</scope>
    <source>
        <strain evidence="5">cv. Nipponbare</strain>
    </source>
</reference>